<accession>A0A6G1JCT1</accession>
<dbReference type="OrthoDB" id="3547690at2759"/>
<feature type="region of interest" description="Disordered" evidence="1">
    <location>
        <begin position="1"/>
        <end position="51"/>
    </location>
</feature>
<feature type="compositionally biased region" description="Basic and acidic residues" evidence="1">
    <location>
        <begin position="22"/>
        <end position="49"/>
    </location>
</feature>
<proteinExistence type="predicted"/>
<dbReference type="AlphaFoldDB" id="A0A6G1JCT1"/>
<keyword evidence="3" id="KW-1185">Reference proteome</keyword>
<dbReference type="EMBL" id="MU005573">
    <property type="protein sequence ID" value="KAF2688342.1"/>
    <property type="molecule type" value="Genomic_DNA"/>
</dbReference>
<name>A0A6G1JCT1_9PLEO</name>
<evidence type="ECO:0000313" key="3">
    <source>
        <dbReference type="Proteomes" id="UP000799291"/>
    </source>
</evidence>
<protein>
    <submittedName>
        <fullName evidence="2">Uncharacterized protein</fullName>
    </submittedName>
</protein>
<evidence type="ECO:0000313" key="2">
    <source>
        <dbReference type="EMBL" id="KAF2688342.1"/>
    </source>
</evidence>
<evidence type="ECO:0000256" key="1">
    <source>
        <dbReference type="SAM" id="MobiDB-lite"/>
    </source>
</evidence>
<dbReference type="Proteomes" id="UP000799291">
    <property type="component" value="Unassembled WGS sequence"/>
</dbReference>
<gene>
    <name evidence="2" type="ORF">K458DRAFT_400550</name>
</gene>
<sequence length="169" mass="18821">MASTHTGIRPQSPMKADVGEENPERPIQDDEPSSMKEKMTTSMDEDKSQDNIVHPTHATDAFAYNVDKTMEAIDGIMLAGLHESQPCPWHTRQVSHENKHIRDLDPMGRYMAEAEAEQSTVYHGVQKGTLSITKPCTCAEVLSAAMNLASRISSVEQYQLRLQANSRSH</sequence>
<organism evidence="2 3">
    <name type="scientific">Lentithecium fluviatile CBS 122367</name>
    <dbReference type="NCBI Taxonomy" id="1168545"/>
    <lineage>
        <taxon>Eukaryota</taxon>
        <taxon>Fungi</taxon>
        <taxon>Dikarya</taxon>
        <taxon>Ascomycota</taxon>
        <taxon>Pezizomycotina</taxon>
        <taxon>Dothideomycetes</taxon>
        <taxon>Pleosporomycetidae</taxon>
        <taxon>Pleosporales</taxon>
        <taxon>Massarineae</taxon>
        <taxon>Lentitheciaceae</taxon>
        <taxon>Lentithecium</taxon>
    </lineage>
</organism>
<reference evidence="2" key="1">
    <citation type="journal article" date="2020" name="Stud. Mycol.">
        <title>101 Dothideomycetes genomes: a test case for predicting lifestyles and emergence of pathogens.</title>
        <authorList>
            <person name="Haridas S."/>
            <person name="Albert R."/>
            <person name="Binder M."/>
            <person name="Bloem J."/>
            <person name="Labutti K."/>
            <person name="Salamov A."/>
            <person name="Andreopoulos B."/>
            <person name="Baker S."/>
            <person name="Barry K."/>
            <person name="Bills G."/>
            <person name="Bluhm B."/>
            <person name="Cannon C."/>
            <person name="Castanera R."/>
            <person name="Culley D."/>
            <person name="Daum C."/>
            <person name="Ezra D."/>
            <person name="Gonzalez J."/>
            <person name="Henrissat B."/>
            <person name="Kuo A."/>
            <person name="Liang C."/>
            <person name="Lipzen A."/>
            <person name="Lutzoni F."/>
            <person name="Magnuson J."/>
            <person name="Mondo S."/>
            <person name="Nolan M."/>
            <person name="Ohm R."/>
            <person name="Pangilinan J."/>
            <person name="Park H.-J."/>
            <person name="Ramirez L."/>
            <person name="Alfaro M."/>
            <person name="Sun H."/>
            <person name="Tritt A."/>
            <person name="Yoshinaga Y."/>
            <person name="Zwiers L.-H."/>
            <person name="Turgeon B."/>
            <person name="Goodwin S."/>
            <person name="Spatafora J."/>
            <person name="Crous P."/>
            <person name="Grigoriev I."/>
        </authorList>
    </citation>
    <scope>NUCLEOTIDE SEQUENCE</scope>
    <source>
        <strain evidence="2">CBS 122367</strain>
    </source>
</reference>